<protein>
    <submittedName>
        <fullName evidence="2">Uncharacterized protein</fullName>
    </submittedName>
</protein>
<feature type="transmembrane region" description="Helical" evidence="1">
    <location>
        <begin position="12"/>
        <end position="35"/>
    </location>
</feature>
<accession>A0A0E0DI82</accession>
<dbReference type="HOGENOM" id="CLU_2853574_0_0_1"/>
<keyword evidence="3" id="KW-1185">Reference proteome</keyword>
<dbReference type="Gramene" id="OMERI04G20650.4">
    <property type="protein sequence ID" value="OMERI04G20650.4"/>
    <property type="gene ID" value="OMERI04G20650"/>
</dbReference>
<dbReference type="EnsemblPlants" id="OMERI04G20650.4">
    <property type="protein sequence ID" value="OMERI04G20650.4"/>
    <property type="gene ID" value="OMERI04G20650"/>
</dbReference>
<evidence type="ECO:0000313" key="2">
    <source>
        <dbReference type="EnsemblPlants" id="OMERI04G20650.4"/>
    </source>
</evidence>
<sequence length="65" mass="6783">MQHREAAFSQIVLAPILLGGLMSNLYNSILISVLLPPAGIAGAKNWGCIDEVASANCSVNARSSK</sequence>
<keyword evidence="1" id="KW-0812">Transmembrane</keyword>
<dbReference type="AlphaFoldDB" id="A0A0E0DI82"/>
<name>A0A0E0DI82_9ORYZ</name>
<proteinExistence type="predicted"/>
<keyword evidence="1" id="KW-0472">Membrane</keyword>
<reference evidence="2" key="2">
    <citation type="submission" date="2018-05" db="EMBL/GenBank/DDBJ databases">
        <title>OmerRS3 (Oryza meridionalis Reference Sequence Version 3).</title>
        <authorList>
            <person name="Zhang J."/>
            <person name="Kudrna D."/>
            <person name="Lee S."/>
            <person name="Talag J."/>
            <person name="Welchert J."/>
            <person name="Wing R.A."/>
        </authorList>
    </citation>
    <scope>NUCLEOTIDE SEQUENCE [LARGE SCALE GENOMIC DNA]</scope>
    <source>
        <strain evidence="2">cv. OR44</strain>
    </source>
</reference>
<evidence type="ECO:0000256" key="1">
    <source>
        <dbReference type="SAM" id="Phobius"/>
    </source>
</evidence>
<dbReference type="Proteomes" id="UP000008021">
    <property type="component" value="Chromosome 4"/>
</dbReference>
<organism evidence="2">
    <name type="scientific">Oryza meridionalis</name>
    <dbReference type="NCBI Taxonomy" id="40149"/>
    <lineage>
        <taxon>Eukaryota</taxon>
        <taxon>Viridiplantae</taxon>
        <taxon>Streptophyta</taxon>
        <taxon>Embryophyta</taxon>
        <taxon>Tracheophyta</taxon>
        <taxon>Spermatophyta</taxon>
        <taxon>Magnoliopsida</taxon>
        <taxon>Liliopsida</taxon>
        <taxon>Poales</taxon>
        <taxon>Poaceae</taxon>
        <taxon>BOP clade</taxon>
        <taxon>Oryzoideae</taxon>
        <taxon>Oryzeae</taxon>
        <taxon>Oryzinae</taxon>
        <taxon>Oryza</taxon>
    </lineage>
</organism>
<reference evidence="2" key="1">
    <citation type="submission" date="2015-04" db="UniProtKB">
        <authorList>
            <consortium name="EnsemblPlants"/>
        </authorList>
    </citation>
    <scope>IDENTIFICATION</scope>
</reference>
<evidence type="ECO:0000313" key="3">
    <source>
        <dbReference type="Proteomes" id="UP000008021"/>
    </source>
</evidence>
<keyword evidence="1" id="KW-1133">Transmembrane helix</keyword>